<dbReference type="AlphaFoldDB" id="A0A139A8D9"/>
<protein>
    <submittedName>
        <fullName evidence="2">Uncharacterized protein</fullName>
    </submittedName>
</protein>
<keyword evidence="3" id="KW-1185">Reference proteome</keyword>
<keyword evidence="1" id="KW-0812">Transmembrane</keyword>
<evidence type="ECO:0000256" key="1">
    <source>
        <dbReference type="SAM" id="Phobius"/>
    </source>
</evidence>
<gene>
    <name evidence="2" type="ORF">M427DRAFT_58964</name>
</gene>
<keyword evidence="1" id="KW-1133">Transmembrane helix</keyword>
<accession>A0A139A8D9</accession>
<sequence>MTYAIAYPIVSLPNLLPIFPNANPVSVLPLLPRSQYAYWVNVQTLPTTPDEETAPLAGDAALPSFRWPAVTTLQAVLVFALGVATSGLIIVAGRKFSA</sequence>
<feature type="transmembrane region" description="Helical" evidence="1">
    <location>
        <begin position="72"/>
        <end position="92"/>
    </location>
</feature>
<name>A0A139A8D9_GONPJ</name>
<proteinExistence type="predicted"/>
<evidence type="ECO:0000313" key="3">
    <source>
        <dbReference type="Proteomes" id="UP000070544"/>
    </source>
</evidence>
<keyword evidence="1" id="KW-0472">Membrane</keyword>
<organism evidence="2 3">
    <name type="scientific">Gonapodya prolifera (strain JEL478)</name>
    <name type="common">Monoblepharis prolifera</name>
    <dbReference type="NCBI Taxonomy" id="1344416"/>
    <lineage>
        <taxon>Eukaryota</taxon>
        <taxon>Fungi</taxon>
        <taxon>Fungi incertae sedis</taxon>
        <taxon>Chytridiomycota</taxon>
        <taxon>Chytridiomycota incertae sedis</taxon>
        <taxon>Monoblepharidomycetes</taxon>
        <taxon>Monoblepharidales</taxon>
        <taxon>Gonapodyaceae</taxon>
        <taxon>Gonapodya</taxon>
    </lineage>
</organism>
<reference evidence="2 3" key="1">
    <citation type="journal article" date="2015" name="Genome Biol. Evol.">
        <title>Phylogenomic analyses indicate that early fungi evolved digesting cell walls of algal ancestors of land plants.</title>
        <authorList>
            <person name="Chang Y."/>
            <person name="Wang S."/>
            <person name="Sekimoto S."/>
            <person name="Aerts A.L."/>
            <person name="Choi C."/>
            <person name="Clum A."/>
            <person name="LaButti K.M."/>
            <person name="Lindquist E.A."/>
            <person name="Yee Ngan C."/>
            <person name="Ohm R.A."/>
            <person name="Salamov A.A."/>
            <person name="Grigoriev I.V."/>
            <person name="Spatafora J.W."/>
            <person name="Berbee M.L."/>
        </authorList>
    </citation>
    <scope>NUCLEOTIDE SEQUENCE [LARGE SCALE GENOMIC DNA]</scope>
    <source>
        <strain evidence="2 3">JEL478</strain>
    </source>
</reference>
<dbReference type="EMBL" id="KQ965782">
    <property type="protein sequence ID" value="KXS13050.1"/>
    <property type="molecule type" value="Genomic_DNA"/>
</dbReference>
<dbReference type="Proteomes" id="UP000070544">
    <property type="component" value="Unassembled WGS sequence"/>
</dbReference>
<evidence type="ECO:0000313" key="2">
    <source>
        <dbReference type="EMBL" id="KXS13050.1"/>
    </source>
</evidence>